<reference evidence="1 2" key="2">
    <citation type="journal article" date="2011" name="J. Bacteriol.">
        <title>Complete genome sequence of a carbon monoxide-utilizing acetogen, Eubacterium limosum KIST612.</title>
        <authorList>
            <person name="Roh H."/>
            <person name="Ko H.J."/>
            <person name="Kim D."/>
            <person name="Choi D.G."/>
            <person name="Park S."/>
            <person name="Kim S."/>
            <person name="Chang I.S."/>
            <person name="Choi I.G."/>
        </authorList>
    </citation>
    <scope>NUCLEOTIDE SEQUENCE [LARGE SCALE GENOMIC DNA]</scope>
    <source>
        <strain evidence="1 2">KIST612</strain>
    </source>
</reference>
<evidence type="ECO:0000313" key="1">
    <source>
        <dbReference type="EMBL" id="ADO39103.1"/>
    </source>
</evidence>
<organism evidence="1 2">
    <name type="scientific">Eubacterium callanderi</name>
    <dbReference type="NCBI Taxonomy" id="53442"/>
    <lineage>
        <taxon>Bacteria</taxon>
        <taxon>Bacillati</taxon>
        <taxon>Bacillota</taxon>
        <taxon>Clostridia</taxon>
        <taxon>Eubacteriales</taxon>
        <taxon>Eubacteriaceae</taxon>
        <taxon>Eubacterium</taxon>
    </lineage>
</organism>
<sequence length="39" mass="4587">MVIFNRGFLCPFVKSLIKLMIKYNLKNVNILKVQNIGLY</sequence>
<dbReference type="AlphaFoldDB" id="E3GQ54"/>
<dbReference type="HOGENOM" id="CLU_3309934_0_0_9"/>
<evidence type="ECO:0000313" key="2">
    <source>
        <dbReference type="Proteomes" id="UP000006873"/>
    </source>
</evidence>
<dbReference type="EMBL" id="CP002273">
    <property type="protein sequence ID" value="ADO39103.1"/>
    <property type="molecule type" value="Genomic_DNA"/>
</dbReference>
<protein>
    <submittedName>
        <fullName evidence="1">Uncharacterized protein</fullName>
    </submittedName>
</protein>
<gene>
    <name evidence="1" type="ordered locus">ELI_4161</name>
</gene>
<accession>E3GQ54</accession>
<keyword evidence="2" id="KW-1185">Reference proteome</keyword>
<reference key="1">
    <citation type="submission" date="2010-09" db="EMBL/GenBank/DDBJ databases">
        <authorList>
            <person name="Roh H."/>
            <person name="Ko H.-J."/>
            <person name="Kim D."/>
            <person name="Choi D.G."/>
            <person name="Park S."/>
            <person name="Kim S."/>
            <person name="Kim K.H."/>
            <person name="Chang I.S."/>
            <person name="Choi I.-G."/>
        </authorList>
    </citation>
    <scope>NUCLEOTIDE SEQUENCE</scope>
    <source>
        <strain>KIST612</strain>
    </source>
</reference>
<name>E3GQ54_9FIRM</name>
<dbReference type="Proteomes" id="UP000006873">
    <property type="component" value="Chromosome"/>
</dbReference>
<dbReference type="KEGG" id="elm:ELI_4161"/>
<proteinExistence type="predicted"/>